<reference evidence="1 2" key="1">
    <citation type="journal article" date="2021" name="Elife">
        <title>Chloroplast acquisition without the gene transfer in kleptoplastic sea slugs, Plakobranchus ocellatus.</title>
        <authorList>
            <person name="Maeda T."/>
            <person name="Takahashi S."/>
            <person name="Yoshida T."/>
            <person name="Shimamura S."/>
            <person name="Takaki Y."/>
            <person name="Nagai Y."/>
            <person name="Toyoda A."/>
            <person name="Suzuki Y."/>
            <person name="Arimoto A."/>
            <person name="Ishii H."/>
            <person name="Satoh N."/>
            <person name="Nishiyama T."/>
            <person name="Hasebe M."/>
            <person name="Maruyama T."/>
            <person name="Minagawa J."/>
            <person name="Obokata J."/>
            <person name="Shigenobu S."/>
        </authorList>
    </citation>
    <scope>NUCLEOTIDE SEQUENCE [LARGE SCALE GENOMIC DNA]</scope>
</reference>
<sequence length="69" mass="8201">MKWDRRDQLSGVAYDSLTVPVHLNTVHSMFKDLLQEPAESELLESLNEHHYLRVMGRERHREEDEEEPA</sequence>
<name>A0AAV4EJQ7_9GAST</name>
<organism evidence="1 2">
    <name type="scientific">Elysia marginata</name>
    <dbReference type="NCBI Taxonomy" id="1093978"/>
    <lineage>
        <taxon>Eukaryota</taxon>
        <taxon>Metazoa</taxon>
        <taxon>Spiralia</taxon>
        <taxon>Lophotrochozoa</taxon>
        <taxon>Mollusca</taxon>
        <taxon>Gastropoda</taxon>
        <taxon>Heterobranchia</taxon>
        <taxon>Euthyneura</taxon>
        <taxon>Panpulmonata</taxon>
        <taxon>Sacoglossa</taxon>
        <taxon>Placobranchoidea</taxon>
        <taxon>Plakobranchidae</taxon>
        <taxon>Elysia</taxon>
    </lineage>
</organism>
<keyword evidence="2" id="KW-1185">Reference proteome</keyword>
<dbReference type="AlphaFoldDB" id="A0AAV4EJQ7"/>
<evidence type="ECO:0000313" key="1">
    <source>
        <dbReference type="EMBL" id="GFR61327.1"/>
    </source>
</evidence>
<dbReference type="Proteomes" id="UP000762676">
    <property type="component" value="Unassembled WGS sequence"/>
</dbReference>
<gene>
    <name evidence="1" type="ORF">ElyMa_001843500</name>
</gene>
<dbReference type="EMBL" id="BMAT01003724">
    <property type="protein sequence ID" value="GFR61327.1"/>
    <property type="molecule type" value="Genomic_DNA"/>
</dbReference>
<comment type="caution">
    <text evidence="1">The sequence shown here is derived from an EMBL/GenBank/DDBJ whole genome shotgun (WGS) entry which is preliminary data.</text>
</comment>
<proteinExistence type="predicted"/>
<protein>
    <submittedName>
        <fullName evidence="1">Two pore calcium channel protein 2-like</fullName>
    </submittedName>
</protein>
<accession>A0AAV4EJQ7</accession>
<evidence type="ECO:0000313" key="2">
    <source>
        <dbReference type="Proteomes" id="UP000762676"/>
    </source>
</evidence>